<feature type="binding site" evidence="10">
    <location>
        <position position="192"/>
    </location>
    <ligand>
        <name>sn-glycerol 1-phosphate</name>
        <dbReference type="ChEBI" id="CHEBI:57685"/>
    </ligand>
</feature>
<dbReference type="InterPro" id="IPR026417">
    <property type="entry name" value="GGGPS_halobacteria"/>
</dbReference>
<keyword evidence="3 10" id="KW-0808">Transferase</keyword>
<dbReference type="NCBIfam" id="TIGR01768">
    <property type="entry name" value="GGGP-family"/>
    <property type="match status" value="1"/>
</dbReference>
<comment type="subcellular location">
    <subcellularLocation>
        <location evidence="10">Cytoplasm</location>
    </subcellularLocation>
</comment>
<accession>A0A1N7F1P2</accession>
<dbReference type="InterPro" id="IPR039074">
    <property type="entry name" value="GGGP/HepGP_synthase_I"/>
</dbReference>
<keyword evidence="12" id="KW-1185">Reference proteome</keyword>
<evidence type="ECO:0000313" key="11">
    <source>
        <dbReference type="EMBL" id="SIR94303.1"/>
    </source>
</evidence>
<evidence type="ECO:0000256" key="5">
    <source>
        <dbReference type="ARBA" id="ARBA00022842"/>
    </source>
</evidence>
<evidence type="ECO:0000256" key="6">
    <source>
        <dbReference type="ARBA" id="ARBA00023098"/>
    </source>
</evidence>
<comment type="similarity">
    <text evidence="10">Belongs to the GGGP/HepGP synthase family. Group I subfamily.</text>
</comment>
<keyword evidence="7 10" id="KW-0594">Phospholipid biosynthesis</keyword>
<keyword evidence="8 10" id="KW-1208">Phospholipid metabolism</keyword>
<dbReference type="EMBL" id="FTNO01000007">
    <property type="protein sequence ID" value="SIR94303.1"/>
    <property type="molecule type" value="Genomic_DNA"/>
</dbReference>
<dbReference type="UniPathway" id="UPA00940"/>
<dbReference type="AlphaFoldDB" id="A0A1N7F1P2"/>
<dbReference type="GO" id="GO:0047294">
    <property type="term" value="F:phosphoglycerol geranylgeranyltransferase activity"/>
    <property type="evidence" value="ECO:0007669"/>
    <property type="project" value="UniProtKB-UniRule"/>
</dbReference>
<evidence type="ECO:0000256" key="3">
    <source>
        <dbReference type="ARBA" id="ARBA00022679"/>
    </source>
</evidence>
<dbReference type="Pfam" id="PF01884">
    <property type="entry name" value="PcrB"/>
    <property type="match status" value="1"/>
</dbReference>
<dbReference type="Gene3D" id="3.20.20.390">
    <property type="entry name" value="FMN-linked oxidoreductases"/>
    <property type="match status" value="1"/>
</dbReference>
<evidence type="ECO:0000256" key="10">
    <source>
        <dbReference type="HAMAP-Rule" id="MF_00112"/>
    </source>
</evidence>
<feature type="binding site" evidence="10">
    <location>
        <begin position="212"/>
        <end position="213"/>
    </location>
    <ligand>
        <name>sn-glycerol 1-phosphate</name>
        <dbReference type="ChEBI" id="CHEBI:57685"/>
    </ligand>
</feature>
<keyword evidence="2 10" id="KW-0444">Lipid biosynthesis</keyword>
<evidence type="ECO:0000256" key="2">
    <source>
        <dbReference type="ARBA" id="ARBA00022516"/>
    </source>
</evidence>
<evidence type="ECO:0000256" key="8">
    <source>
        <dbReference type="ARBA" id="ARBA00023264"/>
    </source>
</evidence>
<evidence type="ECO:0000313" key="12">
    <source>
        <dbReference type="Proteomes" id="UP000186914"/>
    </source>
</evidence>
<feature type="binding site" evidence="10">
    <location>
        <position position="42"/>
    </location>
    <ligand>
        <name>Mg(2+)</name>
        <dbReference type="ChEBI" id="CHEBI:18420"/>
    </ligand>
</feature>
<proteinExistence type="inferred from homology"/>
<dbReference type="HAMAP" id="MF_00112">
    <property type="entry name" value="GGGP_HepGP_synthase"/>
    <property type="match status" value="1"/>
</dbReference>
<keyword evidence="6 10" id="KW-0443">Lipid metabolism</keyword>
<dbReference type="GO" id="GO:0005737">
    <property type="term" value="C:cytoplasm"/>
    <property type="evidence" value="ECO:0007669"/>
    <property type="project" value="UniProtKB-SubCell"/>
</dbReference>
<dbReference type="InterPro" id="IPR038597">
    <property type="entry name" value="GGGP/HepGP_synthase_sf"/>
</dbReference>
<comment type="cofactor">
    <cofactor evidence="10">
        <name>Mg(2+)</name>
        <dbReference type="ChEBI" id="CHEBI:18420"/>
    </cofactor>
</comment>
<dbReference type="CDD" id="cd02812">
    <property type="entry name" value="PcrB_like"/>
    <property type="match status" value="1"/>
</dbReference>
<dbReference type="GO" id="GO:0000287">
    <property type="term" value="F:magnesium ion binding"/>
    <property type="evidence" value="ECO:0007669"/>
    <property type="project" value="UniProtKB-UniRule"/>
</dbReference>
<keyword evidence="5 10" id="KW-0460">Magnesium</keyword>
<feature type="binding site" evidence="10">
    <location>
        <position position="13"/>
    </location>
    <ligand>
        <name>sn-glycerol 1-phosphate</name>
        <dbReference type="ChEBI" id="CHEBI:57685"/>
    </ligand>
</feature>
<comment type="catalytic activity">
    <reaction evidence="9 10">
        <text>sn-glycerol 1-phosphate + (2E,6E,10E)-geranylgeranyl diphosphate = sn-3-O-(geranylgeranyl)glycerol 1-phosphate + diphosphate</text>
        <dbReference type="Rhea" id="RHEA:23404"/>
        <dbReference type="ChEBI" id="CHEBI:33019"/>
        <dbReference type="ChEBI" id="CHEBI:57677"/>
        <dbReference type="ChEBI" id="CHEBI:57685"/>
        <dbReference type="ChEBI" id="CHEBI:58756"/>
        <dbReference type="EC" id="2.5.1.41"/>
    </reaction>
</comment>
<feature type="binding site" evidence="10">
    <location>
        <position position="15"/>
    </location>
    <ligand>
        <name>Mg(2+)</name>
        <dbReference type="ChEBI" id="CHEBI:18420"/>
    </ligand>
</feature>
<dbReference type="PANTHER" id="PTHR40029">
    <property type="match status" value="1"/>
</dbReference>
<evidence type="ECO:0000256" key="7">
    <source>
        <dbReference type="ARBA" id="ARBA00023209"/>
    </source>
</evidence>
<dbReference type="EC" id="2.5.1.41" evidence="10"/>
<dbReference type="NCBIfam" id="NF003199">
    <property type="entry name" value="PRK04169.1-3"/>
    <property type="match status" value="1"/>
</dbReference>
<dbReference type="Proteomes" id="UP000186914">
    <property type="component" value="Unassembled WGS sequence"/>
</dbReference>
<organism evidence="11 12">
    <name type="scientific">Haladaptatus litoreus</name>
    <dbReference type="NCBI Taxonomy" id="553468"/>
    <lineage>
        <taxon>Archaea</taxon>
        <taxon>Methanobacteriati</taxon>
        <taxon>Methanobacteriota</taxon>
        <taxon>Stenosarchaea group</taxon>
        <taxon>Halobacteria</taxon>
        <taxon>Halobacteriales</taxon>
        <taxon>Haladaptataceae</taxon>
        <taxon>Haladaptatus</taxon>
    </lineage>
</organism>
<evidence type="ECO:0000256" key="1">
    <source>
        <dbReference type="ARBA" id="ARBA00022490"/>
    </source>
</evidence>
<dbReference type="GO" id="GO:0120536">
    <property type="term" value="F:heptaprenylglyceryl phosphate synthase activity"/>
    <property type="evidence" value="ECO:0007669"/>
    <property type="project" value="UniProtKB-ARBA"/>
</dbReference>
<comment type="function">
    <text evidence="10">Prenyltransferase that catalyzes the transfer of the geranylgeranyl moiety of geranylgeranyl diphosphate (GGPP) to the C3 hydroxyl of sn-glycerol-1-phosphate (G1P). This reaction is the first ether-bond-formation step in the biosynthesis of archaeal membrane lipids.</text>
</comment>
<evidence type="ECO:0000256" key="4">
    <source>
        <dbReference type="ARBA" id="ARBA00022723"/>
    </source>
</evidence>
<comment type="caution">
    <text evidence="10">Lacks conserved residue(s) required for the propagation of feature annotation.</text>
</comment>
<dbReference type="PANTHER" id="PTHR40029:SF2">
    <property type="entry name" value="HEPTAPRENYLGLYCERYL PHOSPHATE SYNTHASE"/>
    <property type="match status" value="1"/>
</dbReference>
<name>A0A1N7F1P2_9EURY</name>
<dbReference type="OrthoDB" id="248374at2157"/>
<sequence>MAAAWEQWNHVTKIDPDKALHDGDTFTDIADTGTDALILGGTTNVTESSVQSILDAFVSVEIPVFVEPTYHPTTFQHATLTGYLIPIVLNAGDRTWVTGAHHEWVRSTETIEWELTHTEAYIVLNPDSAVAIYTQANCDLDADDVVAYAELAEQILGQQIVYLEYSGTLGDPAVVAAARDVLSSAQLFYGGGIHDYDSAYKMAKVADTVVVGDLLHDAGIEAVEETVRGATDA</sequence>
<dbReference type="InterPro" id="IPR008205">
    <property type="entry name" value="GGGP_HepGP_synthase"/>
</dbReference>
<dbReference type="SUPFAM" id="SSF51395">
    <property type="entry name" value="FMN-linked oxidoreductases"/>
    <property type="match status" value="1"/>
</dbReference>
<dbReference type="RefSeq" id="WP_076433135.1">
    <property type="nucleotide sequence ID" value="NZ_FTNO01000007.1"/>
</dbReference>
<protein>
    <recommendedName>
        <fullName evidence="10">Geranylgeranylglyceryl phosphate synthase</fullName>
        <shortName evidence="10">GGGP synthase</shortName>
        <shortName evidence="10">GGGPS</shortName>
        <ecNumber evidence="10">2.5.1.41</ecNumber>
    </recommendedName>
    <alternativeName>
        <fullName evidence="10">(S)-3-O-geranylgeranylglyceryl phosphate synthase</fullName>
    </alternativeName>
    <alternativeName>
        <fullName evidence="10">Phosphoglycerol geranylgeranyltransferase</fullName>
    </alternativeName>
</protein>
<reference evidence="12" key="1">
    <citation type="submission" date="2017-01" db="EMBL/GenBank/DDBJ databases">
        <authorList>
            <person name="Varghese N."/>
            <person name="Submissions S."/>
        </authorList>
    </citation>
    <scope>NUCLEOTIDE SEQUENCE [LARGE SCALE GENOMIC DNA]</scope>
    <source>
        <strain evidence="12">CGMCC 1.7737</strain>
    </source>
</reference>
<keyword evidence="4 10" id="KW-0479">Metal-binding</keyword>
<gene>
    <name evidence="11" type="ORF">SAMN05421858_4725</name>
</gene>
<dbReference type="NCBIfam" id="TIGR04147">
    <property type="entry name" value="GGGPS_Halobact"/>
    <property type="match status" value="1"/>
</dbReference>
<dbReference type="GO" id="GO:0046474">
    <property type="term" value="P:glycerophospholipid biosynthetic process"/>
    <property type="evidence" value="ECO:0007669"/>
    <property type="project" value="UniProtKB-UniRule"/>
</dbReference>
<comment type="pathway">
    <text evidence="10">Membrane lipid metabolism; glycerophospholipid metabolism.</text>
</comment>
<keyword evidence="1 10" id="KW-0963">Cytoplasm</keyword>
<feature type="binding site" evidence="10">
    <location>
        <begin position="162"/>
        <end position="167"/>
    </location>
    <ligand>
        <name>sn-glycerol 1-phosphate</name>
        <dbReference type="ChEBI" id="CHEBI:57685"/>
    </ligand>
</feature>
<evidence type="ECO:0000256" key="9">
    <source>
        <dbReference type="ARBA" id="ARBA00047288"/>
    </source>
</evidence>